<dbReference type="PANTHER" id="PTHR11003">
    <property type="entry name" value="POTASSIUM CHANNEL, SUBFAMILY K"/>
    <property type="match status" value="1"/>
</dbReference>
<evidence type="ECO:0000256" key="4">
    <source>
        <dbReference type="ARBA" id="ARBA00022989"/>
    </source>
</evidence>
<dbReference type="GO" id="GO:0030322">
    <property type="term" value="P:stabilization of membrane potential"/>
    <property type="evidence" value="ECO:0007669"/>
    <property type="project" value="TreeGrafter"/>
</dbReference>
<comment type="similarity">
    <text evidence="8">Belongs to the two pore domain potassium channel (TC 1.A.1.8) family.</text>
</comment>
<dbReference type="EMBL" id="HBGU01029102">
    <property type="protein sequence ID" value="CAD9450146.1"/>
    <property type="molecule type" value="Transcribed_RNA"/>
</dbReference>
<evidence type="ECO:0000256" key="5">
    <source>
        <dbReference type="ARBA" id="ARBA00023065"/>
    </source>
</evidence>
<feature type="transmembrane region" description="Helical" evidence="9">
    <location>
        <begin position="46"/>
        <end position="67"/>
    </location>
</feature>
<comment type="subcellular location">
    <subcellularLocation>
        <location evidence="1">Membrane</location>
        <topology evidence="1">Multi-pass membrane protein</topology>
    </subcellularLocation>
</comment>
<dbReference type="GO" id="GO:0022841">
    <property type="term" value="F:potassium ion leak channel activity"/>
    <property type="evidence" value="ECO:0007669"/>
    <property type="project" value="TreeGrafter"/>
</dbReference>
<dbReference type="PRINTS" id="PR01333">
    <property type="entry name" value="2POREKCHANEL"/>
</dbReference>
<evidence type="ECO:0000256" key="2">
    <source>
        <dbReference type="ARBA" id="ARBA00022448"/>
    </source>
</evidence>
<accession>A0A7S2DC83</accession>
<dbReference type="PANTHER" id="PTHR11003:SF291">
    <property type="entry name" value="IP11374P"/>
    <property type="match status" value="1"/>
</dbReference>
<feature type="domain" description="Potassium channel" evidence="10">
    <location>
        <begin position="55"/>
        <end position="124"/>
    </location>
</feature>
<keyword evidence="4 9" id="KW-1133">Transmembrane helix</keyword>
<feature type="transmembrane region" description="Helical" evidence="9">
    <location>
        <begin position="106"/>
        <end position="124"/>
    </location>
</feature>
<keyword evidence="3 8" id="KW-0812">Transmembrane</keyword>
<dbReference type="Gene3D" id="1.10.287.70">
    <property type="match status" value="2"/>
</dbReference>
<reference evidence="11" key="1">
    <citation type="submission" date="2021-01" db="EMBL/GenBank/DDBJ databases">
        <authorList>
            <person name="Corre E."/>
            <person name="Pelletier E."/>
            <person name="Niang G."/>
            <person name="Scheremetjew M."/>
            <person name="Finn R."/>
            <person name="Kale V."/>
            <person name="Holt S."/>
            <person name="Cochrane G."/>
            <person name="Meng A."/>
            <person name="Brown T."/>
            <person name="Cohen L."/>
        </authorList>
    </citation>
    <scope>NUCLEOTIDE SEQUENCE</scope>
    <source>
        <strain evidence="11">UTEX LB 985</strain>
    </source>
</reference>
<evidence type="ECO:0000256" key="8">
    <source>
        <dbReference type="RuleBase" id="RU003857"/>
    </source>
</evidence>
<gene>
    <name evidence="11" type="ORF">CBRE1094_LOCUS15819</name>
</gene>
<keyword evidence="6 9" id="KW-0472">Membrane</keyword>
<keyword evidence="2 8" id="KW-0813">Transport</keyword>
<evidence type="ECO:0000256" key="6">
    <source>
        <dbReference type="ARBA" id="ARBA00023136"/>
    </source>
</evidence>
<keyword evidence="7 8" id="KW-0407">Ion channel</keyword>
<evidence type="ECO:0000256" key="3">
    <source>
        <dbReference type="ARBA" id="ARBA00022692"/>
    </source>
</evidence>
<feature type="transmembrane region" description="Helical" evidence="9">
    <location>
        <begin position="73"/>
        <end position="94"/>
    </location>
</feature>
<evidence type="ECO:0000256" key="9">
    <source>
        <dbReference type="SAM" id="Phobius"/>
    </source>
</evidence>
<feature type="transmembrane region" description="Helical" evidence="9">
    <location>
        <begin position="204"/>
        <end position="225"/>
    </location>
</feature>
<evidence type="ECO:0000256" key="1">
    <source>
        <dbReference type="ARBA" id="ARBA00004141"/>
    </source>
</evidence>
<proteinExistence type="inferred from homology"/>
<sequence>MLRGALADGSIGDTTRLNETTGYLLGVPYDKSGTAAFTGWSSRYRILYTALLLTLTFMYLILGMVFYHAIEGFSWLDSFFFCAVTLGTVGYGWIAPQTVSGRVWTIFYSAIGLFLLVGQLSSLLDKSWKENVRQRSFARARKETASYGTAGADTEVVAQPLSAWHFWAYHVLMIMTFLSIWILGPGASLLYWANNGSISFFDSIYYSWTTATTLGFGSHITTLPAKIWCSLYTIANTIVFTGILSYAVTRVSEREVEIRQHRIASPSTKHELLKGELLEKLQVAAKTGKLDRHNFITEFLVHHALIERVEMQLLSGYFDSLDQRRTGLIGSEELARVVEAQSADTSSSSDKKFNSRI</sequence>
<evidence type="ECO:0000313" key="11">
    <source>
        <dbReference type="EMBL" id="CAD9450146.1"/>
    </source>
</evidence>
<evidence type="ECO:0000259" key="10">
    <source>
        <dbReference type="Pfam" id="PF07885"/>
    </source>
</evidence>
<dbReference type="AlphaFoldDB" id="A0A7S2DC83"/>
<protein>
    <recommendedName>
        <fullName evidence="10">Potassium channel domain-containing protein</fullName>
    </recommendedName>
</protein>
<feature type="transmembrane region" description="Helical" evidence="9">
    <location>
        <begin position="167"/>
        <end position="192"/>
    </location>
</feature>
<feature type="domain" description="Potassium channel" evidence="10">
    <location>
        <begin position="188"/>
        <end position="251"/>
    </location>
</feature>
<dbReference type="GO" id="GO:0015271">
    <property type="term" value="F:outward rectifier potassium channel activity"/>
    <property type="evidence" value="ECO:0007669"/>
    <property type="project" value="TreeGrafter"/>
</dbReference>
<dbReference type="GO" id="GO:0005886">
    <property type="term" value="C:plasma membrane"/>
    <property type="evidence" value="ECO:0007669"/>
    <property type="project" value="TreeGrafter"/>
</dbReference>
<dbReference type="InterPro" id="IPR013099">
    <property type="entry name" value="K_chnl_dom"/>
</dbReference>
<dbReference type="SUPFAM" id="SSF81324">
    <property type="entry name" value="Voltage-gated potassium channels"/>
    <property type="match status" value="2"/>
</dbReference>
<keyword evidence="5 8" id="KW-0406">Ion transport</keyword>
<dbReference type="InterPro" id="IPR003280">
    <property type="entry name" value="2pore_dom_K_chnl"/>
</dbReference>
<feature type="transmembrane region" description="Helical" evidence="9">
    <location>
        <begin position="231"/>
        <end position="249"/>
    </location>
</feature>
<name>A0A7S2DC83_9EUKA</name>
<dbReference type="Pfam" id="PF07885">
    <property type="entry name" value="Ion_trans_2"/>
    <property type="match status" value="2"/>
</dbReference>
<evidence type="ECO:0000256" key="7">
    <source>
        <dbReference type="ARBA" id="ARBA00023303"/>
    </source>
</evidence>
<organism evidence="11">
    <name type="scientific">Haptolina brevifila</name>
    <dbReference type="NCBI Taxonomy" id="156173"/>
    <lineage>
        <taxon>Eukaryota</taxon>
        <taxon>Haptista</taxon>
        <taxon>Haptophyta</taxon>
        <taxon>Prymnesiophyceae</taxon>
        <taxon>Prymnesiales</taxon>
        <taxon>Prymnesiaceae</taxon>
        <taxon>Haptolina</taxon>
    </lineage>
</organism>